<keyword evidence="1 3" id="KW-0547">Nucleotide-binding</keyword>
<name>A0A9D4K704_DREPO</name>
<sequence>MWAGRPRIDRIVIREVQYQFEFQGSSAYIVGGDSGQDRQTDRRTAEITTISPRFSKSVDAPAESMDLCVILLVETCTDRVLAQLLTEMDGVEGLKHVTIVAATNRPDMIDKALLRPGRFDRVLYRTPSRS</sequence>
<dbReference type="InterPro" id="IPR003960">
    <property type="entry name" value="ATPase_AAA_CS"/>
</dbReference>
<feature type="domain" description="ATPase AAA-type core" evidence="4">
    <location>
        <begin position="77"/>
        <end position="124"/>
    </location>
</feature>
<dbReference type="SUPFAM" id="SSF52540">
    <property type="entry name" value="P-loop containing nucleoside triphosphate hydrolases"/>
    <property type="match status" value="1"/>
</dbReference>
<accession>A0A9D4K704</accession>
<dbReference type="Proteomes" id="UP000828390">
    <property type="component" value="Unassembled WGS sequence"/>
</dbReference>
<reference evidence="5" key="1">
    <citation type="journal article" date="2019" name="bioRxiv">
        <title>The Genome of the Zebra Mussel, Dreissena polymorpha: A Resource for Invasive Species Research.</title>
        <authorList>
            <person name="McCartney M.A."/>
            <person name="Auch B."/>
            <person name="Kono T."/>
            <person name="Mallez S."/>
            <person name="Zhang Y."/>
            <person name="Obille A."/>
            <person name="Becker A."/>
            <person name="Abrahante J.E."/>
            <person name="Garbe J."/>
            <person name="Badalamenti J.P."/>
            <person name="Herman A."/>
            <person name="Mangelson H."/>
            <person name="Liachko I."/>
            <person name="Sullivan S."/>
            <person name="Sone E.D."/>
            <person name="Koren S."/>
            <person name="Silverstein K.A.T."/>
            <person name="Beckman K.B."/>
            <person name="Gohl D.M."/>
        </authorList>
    </citation>
    <scope>NUCLEOTIDE SEQUENCE</scope>
    <source>
        <strain evidence="5">Duluth1</strain>
        <tissue evidence="5">Whole animal</tissue>
    </source>
</reference>
<dbReference type="GO" id="GO:0005737">
    <property type="term" value="C:cytoplasm"/>
    <property type="evidence" value="ECO:0007669"/>
    <property type="project" value="TreeGrafter"/>
</dbReference>
<comment type="caution">
    <text evidence="5">The sequence shown here is derived from an EMBL/GenBank/DDBJ whole genome shotgun (WGS) entry which is preliminary data.</text>
</comment>
<dbReference type="PANTHER" id="PTHR23077">
    <property type="entry name" value="AAA-FAMILY ATPASE"/>
    <property type="match status" value="1"/>
</dbReference>
<dbReference type="EMBL" id="JAIWYP010000004">
    <property type="protein sequence ID" value="KAH3834201.1"/>
    <property type="molecule type" value="Genomic_DNA"/>
</dbReference>
<dbReference type="PROSITE" id="PS00674">
    <property type="entry name" value="AAA"/>
    <property type="match status" value="1"/>
</dbReference>
<dbReference type="PANTHER" id="PTHR23077:SF27">
    <property type="entry name" value="ATPASE FAMILY GENE 2 PROTEIN HOMOLOG A"/>
    <property type="match status" value="1"/>
</dbReference>
<dbReference type="Gene3D" id="3.40.50.300">
    <property type="entry name" value="P-loop containing nucleotide triphosphate hydrolases"/>
    <property type="match status" value="1"/>
</dbReference>
<dbReference type="InterPro" id="IPR027417">
    <property type="entry name" value="P-loop_NTPase"/>
</dbReference>
<proteinExistence type="inferred from homology"/>
<reference evidence="5" key="2">
    <citation type="submission" date="2020-11" db="EMBL/GenBank/DDBJ databases">
        <authorList>
            <person name="McCartney M.A."/>
            <person name="Auch B."/>
            <person name="Kono T."/>
            <person name="Mallez S."/>
            <person name="Becker A."/>
            <person name="Gohl D.M."/>
            <person name="Silverstein K.A.T."/>
            <person name="Koren S."/>
            <person name="Bechman K.B."/>
            <person name="Herman A."/>
            <person name="Abrahante J.E."/>
            <person name="Garbe J."/>
        </authorList>
    </citation>
    <scope>NUCLEOTIDE SEQUENCE</scope>
    <source>
        <strain evidence="5">Duluth1</strain>
        <tissue evidence="5">Whole animal</tissue>
    </source>
</reference>
<dbReference type="GO" id="GO:0005524">
    <property type="term" value="F:ATP binding"/>
    <property type="evidence" value="ECO:0007669"/>
    <property type="project" value="UniProtKB-KW"/>
</dbReference>
<evidence type="ECO:0000313" key="6">
    <source>
        <dbReference type="Proteomes" id="UP000828390"/>
    </source>
</evidence>
<keyword evidence="2 3" id="KW-0067">ATP-binding</keyword>
<keyword evidence="6" id="KW-1185">Reference proteome</keyword>
<dbReference type="GO" id="GO:0016887">
    <property type="term" value="F:ATP hydrolysis activity"/>
    <property type="evidence" value="ECO:0007669"/>
    <property type="project" value="InterPro"/>
</dbReference>
<evidence type="ECO:0000256" key="3">
    <source>
        <dbReference type="RuleBase" id="RU003651"/>
    </source>
</evidence>
<protein>
    <recommendedName>
        <fullName evidence="4">ATPase AAA-type core domain-containing protein</fullName>
    </recommendedName>
</protein>
<evidence type="ECO:0000313" key="5">
    <source>
        <dbReference type="EMBL" id="KAH3834201.1"/>
    </source>
</evidence>
<dbReference type="Pfam" id="PF00004">
    <property type="entry name" value="AAA"/>
    <property type="match status" value="1"/>
</dbReference>
<dbReference type="InterPro" id="IPR050168">
    <property type="entry name" value="AAA_ATPase_domain"/>
</dbReference>
<dbReference type="AlphaFoldDB" id="A0A9D4K704"/>
<evidence type="ECO:0000259" key="4">
    <source>
        <dbReference type="Pfam" id="PF00004"/>
    </source>
</evidence>
<organism evidence="5 6">
    <name type="scientific">Dreissena polymorpha</name>
    <name type="common">Zebra mussel</name>
    <name type="synonym">Mytilus polymorpha</name>
    <dbReference type="NCBI Taxonomy" id="45954"/>
    <lineage>
        <taxon>Eukaryota</taxon>
        <taxon>Metazoa</taxon>
        <taxon>Spiralia</taxon>
        <taxon>Lophotrochozoa</taxon>
        <taxon>Mollusca</taxon>
        <taxon>Bivalvia</taxon>
        <taxon>Autobranchia</taxon>
        <taxon>Heteroconchia</taxon>
        <taxon>Euheterodonta</taxon>
        <taxon>Imparidentia</taxon>
        <taxon>Neoheterodontei</taxon>
        <taxon>Myida</taxon>
        <taxon>Dreissenoidea</taxon>
        <taxon>Dreissenidae</taxon>
        <taxon>Dreissena</taxon>
    </lineage>
</organism>
<gene>
    <name evidence="5" type="ORF">DPMN_107520</name>
</gene>
<dbReference type="InterPro" id="IPR003959">
    <property type="entry name" value="ATPase_AAA_core"/>
</dbReference>
<evidence type="ECO:0000256" key="2">
    <source>
        <dbReference type="ARBA" id="ARBA00022840"/>
    </source>
</evidence>
<comment type="similarity">
    <text evidence="3">Belongs to the AAA ATPase family.</text>
</comment>
<evidence type="ECO:0000256" key="1">
    <source>
        <dbReference type="ARBA" id="ARBA00022741"/>
    </source>
</evidence>